<evidence type="ECO:0000256" key="1">
    <source>
        <dbReference type="SAM" id="MobiDB-lite"/>
    </source>
</evidence>
<gene>
    <name evidence="2" type="ORF">ENV35_03605</name>
</gene>
<evidence type="ECO:0000313" key="2">
    <source>
        <dbReference type="EMBL" id="HGB30944.1"/>
    </source>
</evidence>
<accession>A0A7C3SQR1</accession>
<reference evidence="2" key="1">
    <citation type="journal article" date="2020" name="mSystems">
        <title>Genome- and Community-Level Interaction Insights into Carbon Utilization and Element Cycling Functions of Hydrothermarchaeota in Hydrothermal Sediment.</title>
        <authorList>
            <person name="Zhou Z."/>
            <person name="Liu Y."/>
            <person name="Xu W."/>
            <person name="Pan J."/>
            <person name="Luo Z.H."/>
            <person name="Li M."/>
        </authorList>
    </citation>
    <scope>NUCLEOTIDE SEQUENCE [LARGE SCALE GENOMIC DNA]</scope>
    <source>
        <strain evidence="2">SpSt-751</strain>
    </source>
</reference>
<comment type="caution">
    <text evidence="2">The sequence shown here is derived from an EMBL/GenBank/DDBJ whole genome shotgun (WGS) entry which is preliminary data.</text>
</comment>
<dbReference type="EMBL" id="DTGA01000091">
    <property type="protein sequence ID" value="HGB30944.1"/>
    <property type="molecule type" value="Genomic_DNA"/>
</dbReference>
<protein>
    <submittedName>
        <fullName evidence="2">Uncharacterized protein</fullName>
    </submittedName>
</protein>
<feature type="region of interest" description="Disordered" evidence="1">
    <location>
        <begin position="1"/>
        <end position="23"/>
    </location>
</feature>
<dbReference type="AlphaFoldDB" id="A0A7C3SQR1"/>
<name>A0A7C3SQR1_9BACT</name>
<organism evidence="2">
    <name type="scientific">Dictyoglomus turgidum</name>
    <dbReference type="NCBI Taxonomy" id="513050"/>
    <lineage>
        <taxon>Bacteria</taxon>
        <taxon>Pseudomonadati</taxon>
        <taxon>Dictyoglomota</taxon>
        <taxon>Dictyoglomia</taxon>
        <taxon>Dictyoglomales</taxon>
        <taxon>Dictyoglomaceae</taxon>
        <taxon>Dictyoglomus</taxon>
    </lineage>
</organism>
<proteinExistence type="predicted"/>
<sequence>MQGTKQSGDSWFPRLNLEEDGKEEETYREVRIDFTLPGPPNTFSSVRVGASVGRTCRRSEIDDLYVEAKEICMREIEDAAASLALLAEQILRQNNRLK</sequence>